<dbReference type="AlphaFoldDB" id="A0A918AHV8"/>
<comment type="caution">
    <text evidence="3">The sequence shown here is derived from an EMBL/GenBank/DDBJ whole genome shotgun (WGS) entry which is preliminary data.</text>
</comment>
<dbReference type="Gene3D" id="2.80.10.50">
    <property type="match status" value="1"/>
</dbReference>
<evidence type="ECO:0000313" key="4">
    <source>
        <dbReference type="Proteomes" id="UP000639606"/>
    </source>
</evidence>
<proteinExistence type="predicted"/>
<dbReference type="SUPFAM" id="SSF50370">
    <property type="entry name" value="Ricin B-like lectins"/>
    <property type="match status" value="1"/>
</dbReference>
<feature type="chain" id="PRO_5037686803" description="Ricin B lectin domain-containing protein" evidence="1">
    <location>
        <begin position="27"/>
        <end position="164"/>
    </location>
</feature>
<dbReference type="PROSITE" id="PS50231">
    <property type="entry name" value="RICIN_B_LECTIN"/>
    <property type="match status" value="1"/>
</dbReference>
<name>A0A918AHV8_9PSEU</name>
<reference evidence="3" key="2">
    <citation type="submission" date="2020-09" db="EMBL/GenBank/DDBJ databases">
        <authorList>
            <person name="Sun Q."/>
            <person name="Ohkuma M."/>
        </authorList>
    </citation>
    <scope>NUCLEOTIDE SEQUENCE</scope>
    <source>
        <strain evidence="3">JCM 3313</strain>
    </source>
</reference>
<dbReference type="CDD" id="cd23418">
    <property type="entry name" value="beta-trefoil_Ricin_XLN-like"/>
    <property type="match status" value="1"/>
</dbReference>
<evidence type="ECO:0000259" key="2">
    <source>
        <dbReference type="SMART" id="SM00458"/>
    </source>
</evidence>
<organism evidence="3 4">
    <name type="scientific">Saccharothrix coeruleofusca</name>
    <dbReference type="NCBI Taxonomy" id="33919"/>
    <lineage>
        <taxon>Bacteria</taxon>
        <taxon>Bacillati</taxon>
        <taxon>Actinomycetota</taxon>
        <taxon>Actinomycetes</taxon>
        <taxon>Pseudonocardiales</taxon>
        <taxon>Pseudonocardiaceae</taxon>
        <taxon>Saccharothrix</taxon>
    </lineage>
</organism>
<reference evidence="3" key="1">
    <citation type="journal article" date="2014" name="Int. J. Syst. Evol. Microbiol.">
        <title>Complete genome sequence of Corynebacterium casei LMG S-19264T (=DSM 44701T), isolated from a smear-ripened cheese.</title>
        <authorList>
            <consortium name="US DOE Joint Genome Institute (JGI-PGF)"/>
            <person name="Walter F."/>
            <person name="Albersmeier A."/>
            <person name="Kalinowski J."/>
            <person name="Ruckert C."/>
        </authorList>
    </citation>
    <scope>NUCLEOTIDE SEQUENCE</scope>
    <source>
        <strain evidence="3">JCM 3313</strain>
    </source>
</reference>
<dbReference type="Proteomes" id="UP000639606">
    <property type="component" value="Unassembled WGS sequence"/>
</dbReference>
<keyword evidence="1" id="KW-0732">Signal</keyword>
<evidence type="ECO:0000313" key="3">
    <source>
        <dbReference type="EMBL" id="GGP34643.1"/>
    </source>
</evidence>
<sequence length="164" mass="18238">MKFFNVLAGVALVFVAIFAAPGAASAGPADVRTPNSPIYSLYDSRCLDVDVATPTHNGTKVQLWDCNGRDNQKWTYLADHTIRSTHDGRCLDADVATPTHNGTKVQVWDCNGRSNQKWTIYDDGRILSHYDARCLDLDVATPTHSGSKVQMWECNGWTNQGWRH</sequence>
<keyword evidence="4" id="KW-1185">Reference proteome</keyword>
<dbReference type="InterPro" id="IPR035992">
    <property type="entry name" value="Ricin_B-like_lectins"/>
</dbReference>
<dbReference type="SMART" id="SM00458">
    <property type="entry name" value="RICIN"/>
    <property type="match status" value="1"/>
</dbReference>
<dbReference type="RefSeq" id="WP_189221081.1">
    <property type="nucleotide sequence ID" value="NZ_BMRG01000001.1"/>
</dbReference>
<accession>A0A918AHV8</accession>
<protein>
    <recommendedName>
        <fullName evidence="2">Ricin B lectin domain-containing protein</fullName>
    </recommendedName>
</protein>
<feature type="signal peptide" evidence="1">
    <location>
        <begin position="1"/>
        <end position="26"/>
    </location>
</feature>
<feature type="domain" description="Ricin B lectin" evidence="2">
    <location>
        <begin position="33"/>
        <end position="163"/>
    </location>
</feature>
<dbReference type="EMBL" id="BMRG01000001">
    <property type="protein sequence ID" value="GGP34643.1"/>
    <property type="molecule type" value="Genomic_DNA"/>
</dbReference>
<dbReference type="InterPro" id="IPR000772">
    <property type="entry name" value="Ricin_B_lectin"/>
</dbReference>
<gene>
    <name evidence="3" type="ORF">GCM10010185_01640</name>
</gene>
<dbReference type="Pfam" id="PF00652">
    <property type="entry name" value="Ricin_B_lectin"/>
    <property type="match status" value="1"/>
</dbReference>
<evidence type="ECO:0000256" key="1">
    <source>
        <dbReference type="SAM" id="SignalP"/>
    </source>
</evidence>